<evidence type="ECO:0000259" key="3">
    <source>
        <dbReference type="Pfam" id="PF21186"/>
    </source>
</evidence>
<reference evidence="4 5" key="1">
    <citation type="submission" date="2019-09" db="EMBL/GenBank/DDBJ databases">
        <title>Draft genome sequence of Ginsengibacter sp. BR5-29.</title>
        <authorList>
            <person name="Im W.-T."/>
        </authorList>
    </citation>
    <scope>NUCLEOTIDE SEQUENCE [LARGE SCALE GENOMIC DNA]</scope>
    <source>
        <strain evidence="4 5">BR5-29</strain>
    </source>
</reference>
<accession>A0A5J5II74</accession>
<gene>
    <name evidence="4" type="ORF">FW778_11180</name>
</gene>
<proteinExistence type="predicted"/>
<sequence>MDYNKIVSVSGMSGLFELVSSKSDGAVVRSIEDNTTKFVSTRQHNFSHLESIEVFTVKDNTNLSELFEAMKKSSEKVPDSKADNKALKSYFEKVYPDLDFERVYASDMKKMVKWFHILTENKIEIKSKQSEEGTEAVSPDTTAIPKPVRKETTHVKPQKAAPRKIESRGVK</sequence>
<dbReference type="InterPro" id="IPR049280">
    <property type="entry name" value="DUF6852"/>
</dbReference>
<evidence type="ECO:0000259" key="2">
    <source>
        <dbReference type="Pfam" id="PF18347"/>
    </source>
</evidence>
<dbReference type="EMBL" id="VYQF01000002">
    <property type="protein sequence ID" value="KAA9039383.1"/>
    <property type="molecule type" value="Genomic_DNA"/>
</dbReference>
<dbReference type="InterPro" id="IPR049282">
    <property type="entry name" value="BVU_3817_N_sf"/>
</dbReference>
<organism evidence="4 5">
    <name type="scientific">Ginsengibacter hankyongi</name>
    <dbReference type="NCBI Taxonomy" id="2607284"/>
    <lineage>
        <taxon>Bacteria</taxon>
        <taxon>Pseudomonadati</taxon>
        <taxon>Bacteroidota</taxon>
        <taxon>Chitinophagia</taxon>
        <taxon>Chitinophagales</taxon>
        <taxon>Chitinophagaceae</taxon>
        <taxon>Ginsengibacter</taxon>
    </lineage>
</organism>
<dbReference type="InterPro" id="IPR049281">
    <property type="entry name" value="BVU_3817-like_C_sf"/>
</dbReference>
<feature type="domain" description="DUF5606" evidence="2">
    <location>
        <begin position="5"/>
        <end position="49"/>
    </location>
</feature>
<keyword evidence="5" id="KW-1185">Reference proteome</keyword>
<evidence type="ECO:0000256" key="1">
    <source>
        <dbReference type="SAM" id="MobiDB-lite"/>
    </source>
</evidence>
<feature type="domain" description="DUF6852" evidence="3">
    <location>
        <begin position="52"/>
        <end position="118"/>
    </location>
</feature>
<comment type="caution">
    <text evidence="4">The sequence shown here is derived from an EMBL/GenBank/DDBJ whole genome shotgun (WGS) entry which is preliminary data.</text>
</comment>
<dbReference type="Pfam" id="PF21186">
    <property type="entry name" value="DUF6852"/>
    <property type="match status" value="1"/>
</dbReference>
<evidence type="ECO:0000313" key="5">
    <source>
        <dbReference type="Proteomes" id="UP000326903"/>
    </source>
</evidence>
<dbReference type="Proteomes" id="UP000326903">
    <property type="component" value="Unassembled WGS sequence"/>
</dbReference>
<feature type="region of interest" description="Disordered" evidence="1">
    <location>
        <begin position="126"/>
        <end position="171"/>
    </location>
</feature>
<dbReference type="Gene3D" id="1.10.10.1650">
    <property type="match status" value="1"/>
</dbReference>
<name>A0A5J5II74_9BACT</name>
<protein>
    <submittedName>
        <fullName evidence="4">Uncharacterized protein</fullName>
    </submittedName>
</protein>
<dbReference type="AlphaFoldDB" id="A0A5J5II74"/>
<dbReference type="RefSeq" id="WP_150414794.1">
    <property type="nucleotide sequence ID" value="NZ_VYQF01000002.1"/>
</dbReference>
<dbReference type="Pfam" id="PF18347">
    <property type="entry name" value="DUF5606"/>
    <property type="match status" value="1"/>
</dbReference>
<dbReference type="Gene3D" id="2.30.30.730">
    <property type="match status" value="1"/>
</dbReference>
<evidence type="ECO:0000313" key="4">
    <source>
        <dbReference type="EMBL" id="KAA9039383.1"/>
    </source>
</evidence>
<dbReference type="InterPro" id="IPR041218">
    <property type="entry name" value="DUF5606"/>
</dbReference>